<dbReference type="GO" id="GO:0003723">
    <property type="term" value="F:RNA binding"/>
    <property type="evidence" value="ECO:0007669"/>
    <property type="project" value="TreeGrafter"/>
</dbReference>
<dbReference type="PROSITE" id="PS50174">
    <property type="entry name" value="G_PATCH"/>
    <property type="match status" value="1"/>
</dbReference>
<dbReference type="PANTHER" id="PTHR13384">
    <property type="entry name" value="G PATCH DOMAIN-CONTAINING PROTEIN 1"/>
    <property type="match status" value="1"/>
</dbReference>
<name>M9LMF8_PSEA3</name>
<feature type="compositionally biased region" description="Basic and acidic residues" evidence="1">
    <location>
        <begin position="609"/>
        <end position="622"/>
    </location>
</feature>
<evidence type="ECO:0000256" key="1">
    <source>
        <dbReference type="SAM" id="MobiDB-lite"/>
    </source>
</evidence>
<organism evidence="3 4">
    <name type="scientific">Pseudozyma antarctica (strain T-34)</name>
    <name type="common">Yeast</name>
    <name type="synonym">Candida antarctica</name>
    <dbReference type="NCBI Taxonomy" id="1151754"/>
    <lineage>
        <taxon>Eukaryota</taxon>
        <taxon>Fungi</taxon>
        <taxon>Dikarya</taxon>
        <taxon>Basidiomycota</taxon>
        <taxon>Ustilaginomycotina</taxon>
        <taxon>Ustilaginomycetes</taxon>
        <taxon>Ustilaginales</taxon>
        <taxon>Ustilaginaceae</taxon>
        <taxon>Moesziomyces</taxon>
    </lineage>
</organism>
<feature type="domain" description="G-patch" evidence="2">
    <location>
        <begin position="169"/>
        <end position="252"/>
    </location>
</feature>
<accession>M9LMF8</accession>
<dbReference type="AlphaFoldDB" id="M9LMF8"/>
<dbReference type="STRING" id="1151754.M9LMF8"/>
<dbReference type="Pfam" id="PF01585">
    <property type="entry name" value="G-patch"/>
    <property type="match status" value="1"/>
</dbReference>
<dbReference type="InterPro" id="IPR000467">
    <property type="entry name" value="G_patch_dom"/>
</dbReference>
<dbReference type="Pfam" id="PF07713">
    <property type="entry name" value="DUF1604"/>
    <property type="match status" value="1"/>
</dbReference>
<feature type="region of interest" description="Disordered" evidence="1">
    <location>
        <begin position="498"/>
        <end position="533"/>
    </location>
</feature>
<dbReference type="GO" id="GO:0006397">
    <property type="term" value="P:mRNA processing"/>
    <property type="evidence" value="ECO:0007669"/>
    <property type="project" value="InterPro"/>
</dbReference>
<dbReference type="PANTHER" id="PTHR13384:SF19">
    <property type="entry name" value="G PATCH DOMAIN-CONTAINING PROTEIN 1"/>
    <property type="match status" value="1"/>
</dbReference>
<dbReference type="InterPro" id="IPR011666">
    <property type="entry name" value="DUF1604"/>
</dbReference>
<dbReference type="Proteomes" id="UP000011976">
    <property type="component" value="Unassembled WGS sequence"/>
</dbReference>
<feature type="region of interest" description="Disordered" evidence="1">
    <location>
        <begin position="568"/>
        <end position="672"/>
    </location>
</feature>
<feature type="compositionally biased region" description="Basic residues" evidence="1">
    <location>
        <begin position="738"/>
        <end position="747"/>
    </location>
</feature>
<proteinExistence type="predicted"/>
<gene>
    <name evidence="3" type="ORF">PANT_7c00245</name>
</gene>
<sequence length="787" mass="84432">MATDRLRRRLRDVDPKELSTLSDNFCIVGTPLPDLLAKKDAHELKPIWQQEARDAQGRRRFHGAFTGGFSAGYFNTVGSEAGWTPSSFRSSRKDKHAGSQAAAPIPSRPEDFMDEEDLQDRKAAQNITTNQGFGLQAHSDGLIAGLRTTDPAGSSSSDPLLSSLGIGSNESLGFKLLRRMGWKDGQGLGPRVDAQKKARLESLISTVPASSIATSSAVTLEDLKHLYPPPPTPMLPLAAGRSGRSGLGYEDKPSLNQALDAKAGVSTNEENRSIAKSREEVWPDGRKVLADFRLASQAVPPAPVFAALHVPPDWQPDPSRVWHRFTAADAKVPTGAAATTESAASRGQLLGEAKMPGPPPNIAAFLSSKARERLAVDPSVSLPSGAVASSTAVPAAPEQVQIPRLDVATAKMALQGFAPFGRDPEKQERYLSFLRSQLEASSEQARRLAVPAHMTAEQFSNELRDFAKSAAVFRPMSSAIASRFTTASAAVMAHETKATTATPGLRHPAPAAAAEPSAEDRAEEREEEELSVAQKAARMGNFGHLTRSVEAWAPARLLCKRFGVPEPATTRKRRSDEEPGSSSKAARLGDEEVDPFYGSTQSSKARSGLRADQHWERSKEQLKALAAGPTPLSIDAQMSAAGSGKEDNTADADATEQIGMGEDERQGRDTLTYVKPSMDVYKAIFESDEEEDADEIKPARSAAVPKMQDPASGSGVVFQARAKNRAQDAHDKGDLPPTKRKKSKAPKKSLLTFDLDDGDAEGGDQQRTESTAGKARLQGRTRAADLF</sequence>
<feature type="compositionally biased region" description="Basic and acidic residues" evidence="1">
    <location>
        <begin position="725"/>
        <end position="734"/>
    </location>
</feature>
<evidence type="ECO:0000313" key="4">
    <source>
        <dbReference type="Proteomes" id="UP000011976"/>
    </source>
</evidence>
<evidence type="ECO:0000259" key="2">
    <source>
        <dbReference type="PROSITE" id="PS50174"/>
    </source>
</evidence>
<dbReference type="OrthoDB" id="20507at2759"/>
<evidence type="ECO:0000313" key="3">
    <source>
        <dbReference type="EMBL" id="GAC72731.1"/>
    </source>
</evidence>
<dbReference type="Pfam" id="PF26093">
    <property type="entry name" value="HTH_TGH"/>
    <property type="match status" value="1"/>
</dbReference>
<feature type="region of interest" description="Disordered" evidence="1">
    <location>
        <begin position="84"/>
        <end position="111"/>
    </location>
</feature>
<feature type="region of interest" description="Disordered" evidence="1">
    <location>
        <begin position="687"/>
        <end position="787"/>
    </location>
</feature>
<dbReference type="EMBL" id="DF196773">
    <property type="protein sequence ID" value="GAC72731.1"/>
    <property type="molecule type" value="Genomic_DNA"/>
</dbReference>
<protein>
    <submittedName>
        <fullName evidence="3">Predicted RNA binding protein</fullName>
    </submittedName>
</protein>
<dbReference type="GO" id="GO:0005634">
    <property type="term" value="C:nucleus"/>
    <property type="evidence" value="ECO:0007669"/>
    <property type="project" value="TreeGrafter"/>
</dbReference>
<reference evidence="4" key="1">
    <citation type="journal article" date="2013" name="Genome Announc.">
        <title>Genome sequence of the basidiomycetous yeast Pseudozyma antarctica T-34, a producer of the glycolipid biosurfactants mannosylerythritol lipids.</title>
        <authorList>
            <person name="Morita T."/>
            <person name="Koike H."/>
            <person name="Koyama Y."/>
            <person name="Hagiwara H."/>
            <person name="Ito E."/>
            <person name="Fukuoka T."/>
            <person name="Imura T."/>
            <person name="Machida M."/>
            <person name="Kitamoto D."/>
        </authorList>
    </citation>
    <scope>NUCLEOTIDE SEQUENCE [LARGE SCALE GENOMIC DNA]</scope>
    <source>
        <strain evidence="4">T-34</strain>
    </source>
</reference>